<evidence type="ECO:0000256" key="1">
    <source>
        <dbReference type="SAM" id="MobiDB-lite"/>
    </source>
</evidence>
<proteinExistence type="predicted"/>
<sequence length="106" mass="11132">MSTQESEPASGMVAASPSEAGGKRRSLGWRKAAPRLPGQMISRQGQITHLAFALLGGREPALEFLNLYHAGLGAKPLDLAGGSDVGYSAVRGEINRLAFKLTGARQ</sequence>
<accession>A0A2N0HJE0</accession>
<feature type="region of interest" description="Disordered" evidence="1">
    <location>
        <begin position="1"/>
        <end position="29"/>
    </location>
</feature>
<protein>
    <recommendedName>
        <fullName evidence="4">DUF2384 domain-containing protein</fullName>
    </recommendedName>
</protein>
<dbReference type="EMBL" id="PHUF01000003">
    <property type="protein sequence ID" value="PKB19066.1"/>
    <property type="molecule type" value="Genomic_DNA"/>
</dbReference>
<evidence type="ECO:0000313" key="3">
    <source>
        <dbReference type="Proteomes" id="UP000232587"/>
    </source>
</evidence>
<dbReference type="RefSeq" id="WP_157812489.1">
    <property type="nucleotide sequence ID" value="NZ_PHUF01000003.1"/>
</dbReference>
<keyword evidence="3" id="KW-1185">Reference proteome</keyword>
<dbReference type="AlphaFoldDB" id="A0A2N0HJE0"/>
<evidence type="ECO:0008006" key="4">
    <source>
        <dbReference type="Google" id="ProtNLM"/>
    </source>
</evidence>
<gene>
    <name evidence="2" type="ORF">B0I00_1293</name>
</gene>
<name>A0A2N0HJE0_9SPHN</name>
<reference evidence="2 3" key="1">
    <citation type="submission" date="2017-11" db="EMBL/GenBank/DDBJ databases">
        <title>Genomic Encyclopedia of Type Strains, Phase III (KMG-III): the genomes of soil and plant-associated and newly described type strains.</title>
        <authorList>
            <person name="Whitman W."/>
        </authorList>
    </citation>
    <scope>NUCLEOTIDE SEQUENCE [LARGE SCALE GENOMIC DNA]</scope>
    <source>
        <strain evidence="2 3">CGMCC 1.12274</strain>
    </source>
</reference>
<organism evidence="2 3">
    <name type="scientific">Novosphingobium kunmingense</name>
    <dbReference type="NCBI Taxonomy" id="1211806"/>
    <lineage>
        <taxon>Bacteria</taxon>
        <taxon>Pseudomonadati</taxon>
        <taxon>Pseudomonadota</taxon>
        <taxon>Alphaproteobacteria</taxon>
        <taxon>Sphingomonadales</taxon>
        <taxon>Sphingomonadaceae</taxon>
        <taxon>Novosphingobium</taxon>
    </lineage>
</organism>
<evidence type="ECO:0000313" key="2">
    <source>
        <dbReference type="EMBL" id="PKB19066.1"/>
    </source>
</evidence>
<comment type="caution">
    <text evidence="2">The sequence shown here is derived from an EMBL/GenBank/DDBJ whole genome shotgun (WGS) entry which is preliminary data.</text>
</comment>
<dbReference type="Proteomes" id="UP000232587">
    <property type="component" value="Unassembled WGS sequence"/>
</dbReference>
<dbReference type="OrthoDB" id="7473598at2"/>